<reference evidence="3" key="1">
    <citation type="submission" date="2023-08" db="EMBL/GenBank/DDBJ databases">
        <authorList>
            <person name="Audoor S."/>
            <person name="Bilcke G."/>
        </authorList>
    </citation>
    <scope>NUCLEOTIDE SEQUENCE</scope>
</reference>
<evidence type="ECO:0000313" key="3">
    <source>
        <dbReference type="EMBL" id="CAJ1953713.1"/>
    </source>
</evidence>
<keyword evidence="4" id="KW-1185">Reference proteome</keyword>
<comment type="caution">
    <text evidence="3">The sequence shown here is derived from an EMBL/GenBank/DDBJ whole genome shotgun (WGS) entry which is preliminary data.</text>
</comment>
<feature type="transmembrane region" description="Helical" evidence="2">
    <location>
        <begin position="512"/>
        <end position="535"/>
    </location>
</feature>
<keyword evidence="2" id="KW-0472">Membrane</keyword>
<gene>
    <name evidence="3" type="ORF">CYCCA115_LOCUS14316</name>
</gene>
<proteinExistence type="predicted"/>
<feature type="transmembrane region" description="Helical" evidence="2">
    <location>
        <begin position="181"/>
        <end position="201"/>
    </location>
</feature>
<feature type="transmembrane region" description="Helical" evidence="2">
    <location>
        <begin position="283"/>
        <end position="303"/>
    </location>
</feature>
<feature type="transmembrane region" description="Helical" evidence="2">
    <location>
        <begin position="128"/>
        <end position="147"/>
    </location>
</feature>
<dbReference type="InterPro" id="IPR047769">
    <property type="entry name" value="MFS_ArsJ"/>
</dbReference>
<dbReference type="Gene3D" id="1.20.1250.20">
    <property type="entry name" value="MFS general substrate transporter like domains"/>
    <property type="match status" value="1"/>
</dbReference>
<feature type="compositionally biased region" description="Basic and acidic residues" evidence="1">
    <location>
        <begin position="18"/>
        <end position="36"/>
    </location>
</feature>
<evidence type="ECO:0000256" key="2">
    <source>
        <dbReference type="SAM" id="Phobius"/>
    </source>
</evidence>
<dbReference type="GO" id="GO:0022857">
    <property type="term" value="F:transmembrane transporter activity"/>
    <property type="evidence" value="ECO:0007669"/>
    <property type="project" value="InterPro"/>
</dbReference>
<accession>A0AAD2FUW4</accession>
<dbReference type="AlphaFoldDB" id="A0AAD2FUW4"/>
<name>A0AAD2FUW4_9STRA</name>
<evidence type="ECO:0000313" key="4">
    <source>
        <dbReference type="Proteomes" id="UP001295423"/>
    </source>
</evidence>
<feature type="transmembrane region" description="Helical" evidence="2">
    <location>
        <begin position="471"/>
        <end position="500"/>
    </location>
</feature>
<feature type="compositionally biased region" description="Polar residues" evidence="1">
    <location>
        <begin position="40"/>
        <end position="52"/>
    </location>
</feature>
<dbReference type="SUPFAM" id="SSF103473">
    <property type="entry name" value="MFS general substrate transporter"/>
    <property type="match status" value="1"/>
</dbReference>
<feature type="transmembrane region" description="Helical" evidence="2">
    <location>
        <begin position="547"/>
        <end position="570"/>
    </location>
</feature>
<dbReference type="Proteomes" id="UP001295423">
    <property type="component" value="Unassembled WGS sequence"/>
</dbReference>
<protein>
    <submittedName>
        <fullName evidence="3">Uncharacterized protein</fullName>
    </submittedName>
</protein>
<dbReference type="PANTHER" id="PTHR23547">
    <property type="entry name" value="MAJOR FACILITATOR SUPERFAMILY DOMAIN, GENERAL SUBSTRATE TRANSPORTER"/>
    <property type="match status" value="1"/>
</dbReference>
<feature type="transmembrane region" description="Helical" evidence="2">
    <location>
        <begin position="153"/>
        <end position="174"/>
    </location>
</feature>
<feature type="compositionally biased region" description="Basic and acidic residues" evidence="1">
    <location>
        <begin position="94"/>
        <end position="103"/>
    </location>
</feature>
<dbReference type="InterPro" id="IPR036259">
    <property type="entry name" value="MFS_trans_sf"/>
</dbReference>
<dbReference type="EMBL" id="CAKOGP040001836">
    <property type="protein sequence ID" value="CAJ1953713.1"/>
    <property type="molecule type" value="Genomic_DNA"/>
</dbReference>
<evidence type="ECO:0000256" key="1">
    <source>
        <dbReference type="SAM" id="MobiDB-lite"/>
    </source>
</evidence>
<feature type="compositionally biased region" description="Basic and acidic residues" evidence="1">
    <location>
        <begin position="53"/>
        <end position="68"/>
    </location>
</feature>
<feature type="region of interest" description="Disordered" evidence="1">
    <location>
        <begin position="1"/>
        <end position="108"/>
    </location>
</feature>
<dbReference type="PANTHER" id="PTHR23547:SF1">
    <property type="entry name" value="MAJOR FACILITATOR SUPERFAMILY MFS_1"/>
    <property type="match status" value="1"/>
</dbReference>
<keyword evidence="2" id="KW-1133">Transmembrane helix</keyword>
<organism evidence="3 4">
    <name type="scientific">Cylindrotheca closterium</name>
    <dbReference type="NCBI Taxonomy" id="2856"/>
    <lineage>
        <taxon>Eukaryota</taxon>
        <taxon>Sar</taxon>
        <taxon>Stramenopiles</taxon>
        <taxon>Ochrophyta</taxon>
        <taxon>Bacillariophyta</taxon>
        <taxon>Bacillariophyceae</taxon>
        <taxon>Bacillariophycidae</taxon>
        <taxon>Bacillariales</taxon>
        <taxon>Bacillariaceae</taxon>
        <taxon>Cylindrotheca</taxon>
    </lineage>
</organism>
<sequence length="619" mass="67502">MPDEEKIDVTSMKRKSKTEKQSKRKSEKDLEPKPIENPEEYSSTAPPTSSSERIGKTGDLEELSKTEPEGTYVDPCKRNESGDFQMIAENSGSEGDKGKHSNRGEGNGFMKAAQSQALRPFVIISSSYLLYTITDGAIRMIVLQHAYNKSFSAMQVAIMFTLYELAGVFTNLAAGFMGAKWGIKVTLIMGLTLQLFSYSLLFGWKDDWTQVQAIVYVTMSQMFAGIAKDLTKLGGKTVTKLVTPEEQETKLFKLVSLITGWKNSLKGVGYFMGSALVQVSYELALGVMMGLVVLAMPWAILGLDRNLGTAKKKNASWKEVFKMDNSKLNWLSLARMFLFASRDFWFEVPLPFFLRSPSCEGLGETRCPEFDCGTGAICGIEGFCENINPGGGCGGLALERVVVGAFLGGYIILYGQVQSWTPQLVTGPLNQTPPNKLTEVLWGVINCLPTLVIWAAMTWSPSFTDYEVTGMTSWLVAVIVTFAIIFAINSSIHSFLVVNYANKDKVAVSVGFYYMSNALGRLFGTIGSGVLYTYIGDNFGDSIGHDAIAGLAACFLAGTVSSLMAALITMKIDDQDSGLRCGRITMVGNSSVTLSVDNKDAVHTKEGALNDPGEEIEKI</sequence>
<keyword evidence="2" id="KW-0812">Transmembrane</keyword>
<dbReference type="InterPro" id="IPR011701">
    <property type="entry name" value="MFS"/>
</dbReference>
<dbReference type="Pfam" id="PF07690">
    <property type="entry name" value="MFS_1"/>
    <property type="match status" value="1"/>
</dbReference>
<feature type="transmembrane region" description="Helical" evidence="2">
    <location>
        <begin position="440"/>
        <end position="459"/>
    </location>
</feature>